<dbReference type="PROSITE" id="PS50980">
    <property type="entry name" value="COA_CT_NTER"/>
    <property type="match status" value="1"/>
</dbReference>
<dbReference type="InterPro" id="IPR051047">
    <property type="entry name" value="AccD/PCCB"/>
</dbReference>
<evidence type="ECO:0000313" key="3">
    <source>
        <dbReference type="EMBL" id="RXS75438.1"/>
    </source>
</evidence>
<gene>
    <name evidence="3" type="ORF">ETP43_09580</name>
</gene>
<dbReference type="RefSeq" id="WP_022172188.1">
    <property type="nucleotide sequence ID" value="NZ_DAWBJR010000008.1"/>
</dbReference>
<dbReference type="InterPro" id="IPR034733">
    <property type="entry name" value="AcCoA_carboxyl_beta"/>
</dbReference>
<dbReference type="InterPro" id="IPR029045">
    <property type="entry name" value="ClpP/crotonase-like_dom_sf"/>
</dbReference>
<feature type="domain" description="CoA carboxyltransferase C-terminal" evidence="2">
    <location>
        <begin position="231"/>
        <end position="462"/>
    </location>
</feature>
<organism evidence="3 4">
    <name type="scientific">Blautia faecicola</name>
    <dbReference type="NCBI Taxonomy" id="2509240"/>
    <lineage>
        <taxon>Bacteria</taxon>
        <taxon>Bacillati</taxon>
        <taxon>Bacillota</taxon>
        <taxon>Clostridia</taxon>
        <taxon>Lachnospirales</taxon>
        <taxon>Lachnospiraceae</taxon>
        <taxon>Blautia</taxon>
    </lineage>
</organism>
<evidence type="ECO:0000313" key="4">
    <source>
        <dbReference type="Proteomes" id="UP000290106"/>
    </source>
</evidence>
<dbReference type="InterPro" id="IPR011762">
    <property type="entry name" value="COA_CT_N"/>
</dbReference>
<evidence type="ECO:0000259" key="2">
    <source>
        <dbReference type="PROSITE" id="PS50989"/>
    </source>
</evidence>
<name>A0A4Q1RII7_9FIRM</name>
<evidence type="ECO:0000259" key="1">
    <source>
        <dbReference type="PROSITE" id="PS50980"/>
    </source>
</evidence>
<dbReference type="Gene3D" id="3.90.226.10">
    <property type="entry name" value="2-enoyl-CoA Hydratase, Chain A, domain 1"/>
    <property type="match status" value="2"/>
</dbReference>
<keyword evidence="4" id="KW-1185">Reference proteome</keyword>
<dbReference type="PANTHER" id="PTHR43842:SF2">
    <property type="entry name" value="PROPIONYL-COA CARBOXYLASE BETA CHAIN, MITOCHONDRIAL"/>
    <property type="match status" value="1"/>
</dbReference>
<dbReference type="GO" id="GO:0004658">
    <property type="term" value="F:propionyl-CoA carboxylase activity"/>
    <property type="evidence" value="ECO:0007669"/>
    <property type="project" value="TreeGrafter"/>
</dbReference>
<proteinExistence type="predicted"/>
<dbReference type="PANTHER" id="PTHR43842">
    <property type="entry name" value="PROPIONYL-COA CARBOXYLASE BETA CHAIN"/>
    <property type="match status" value="1"/>
</dbReference>
<dbReference type="GO" id="GO:0016740">
    <property type="term" value="F:transferase activity"/>
    <property type="evidence" value="ECO:0007669"/>
    <property type="project" value="UniProtKB-KW"/>
</dbReference>
<accession>A0A4Q1RII7</accession>
<sequence length="478" mass="51034">MSNTAQSAASTRIASLLDANSFVEIGGQITARSTDFNLSAKETPSDGVITGYGVIDGSLVYVYSQDATVLNGTVGEMHAKKIARLYDFAMKTGAPVIGLIDCAGMRLQEATDALNGFGEIYMQQTKASGVIPQITGIFGTCGGGMAMIPALTDFTLMEEKKAKLFVNSPNAIEGNEISKCDTSAAEYQAKEAGLVDFKGSEEDVLAQIRALVTMLPANNEDDMSYEECTDDLNRVCKDLANCAGDTSIALSQISDNNVFFEVKADYAKDMVCGFIKLNGSTVGAVANRTEIYDAEGNLTETMDAVLSARGARKAADFVKFCDAFNIPVLTLTNVTGFKATKCSEANMAKAVAELTYAFADATVPKVNVIVGKAYGSAYLAMNSKSIGADMVYAWPNAEIGMMDAKLAAKIMYADSDAATINEKAAEYATLQSSVESAARRGYVDTIIEAEDTRKYVIGAFEMLYTKREDRPSKKHGTV</sequence>
<comment type="caution">
    <text evidence="3">The sequence shown here is derived from an EMBL/GenBank/DDBJ whole genome shotgun (WGS) entry which is preliminary data.</text>
</comment>
<dbReference type="Proteomes" id="UP000290106">
    <property type="component" value="Unassembled WGS sequence"/>
</dbReference>
<protein>
    <submittedName>
        <fullName evidence="3">Carboxyl transferase</fullName>
    </submittedName>
</protein>
<dbReference type="EMBL" id="SDKC01000001">
    <property type="protein sequence ID" value="RXS75438.1"/>
    <property type="molecule type" value="Genomic_DNA"/>
</dbReference>
<dbReference type="OrthoDB" id="9803706at2"/>
<reference evidence="3 4" key="1">
    <citation type="submission" date="2019-01" db="EMBL/GenBank/DDBJ databases">
        <title>Blautia sp. nov. KGMB01111 isolated human feces.</title>
        <authorList>
            <person name="Park J.-E."/>
            <person name="Kim J.-S."/>
            <person name="Park S.-H."/>
        </authorList>
    </citation>
    <scope>NUCLEOTIDE SEQUENCE [LARGE SCALE GENOMIC DNA]</scope>
    <source>
        <strain evidence="3 4">KGMB01111</strain>
    </source>
</reference>
<dbReference type="PROSITE" id="PS50989">
    <property type="entry name" value="COA_CT_CTER"/>
    <property type="match status" value="1"/>
</dbReference>
<feature type="domain" description="CoA carboxyltransferase N-terminal" evidence="1">
    <location>
        <begin position="1"/>
        <end position="174"/>
    </location>
</feature>
<keyword evidence="3" id="KW-0808">Transferase</keyword>
<dbReference type="InterPro" id="IPR011763">
    <property type="entry name" value="COA_CT_C"/>
</dbReference>
<dbReference type="SUPFAM" id="SSF52096">
    <property type="entry name" value="ClpP/crotonase"/>
    <property type="match status" value="2"/>
</dbReference>
<dbReference type="AlphaFoldDB" id="A0A4Q1RII7"/>
<dbReference type="Pfam" id="PF01039">
    <property type="entry name" value="Carboxyl_trans"/>
    <property type="match status" value="1"/>
</dbReference>